<evidence type="ECO:0000256" key="1">
    <source>
        <dbReference type="ARBA" id="ARBA00006739"/>
    </source>
</evidence>
<dbReference type="PANTHER" id="PTHR43630:SF1">
    <property type="entry name" value="POLY-BETA-1,6-N-ACETYL-D-GLUCOSAMINE SYNTHASE"/>
    <property type="match status" value="1"/>
</dbReference>
<sequence length="475" mass="54652">MDWIIDGIMLFFGKFIIVYSVIAIGIYVIMLFLAIRHLRKQYLMKKMVIDEEYLDSFQTKPVSILVPAFNEEIGIINSIHSLLSLRYPDKEIIVINDGSTDRTKEIVIDYFQMKPVEKVYRPHISTKRIINIYQSTIHPSLWLIDKENGGKADALNAGMNVSRFPYFCSVDGDSILEPTALQRVMKPILQSGGKVIAAGGNIRVANGTDISMGAIRKTIISNRPLVVMQIVEYLRAFLMGRIAFSRFNMMLIISGAFSVFSKEWAIKVGGYSVDTIGEDMEIIVKLHRLIREGKADKRIEFVAEPVCWTEVPQTVGMLRNQRRRWHQGLIESLWKHKSMTFNPKYGSLGFVSFPYFWVIECFGPVIELGGYIYVIVALLMGNTYSEFAILSILLFILYGSILSMMTLILEAWSMNRYPTLRELMHISSVALTELVWYRPLTLFWRCEGIIRFMIRRHDWGSMERVGISEKESRQQ</sequence>
<keyword evidence="4" id="KW-0812">Transmembrane</keyword>
<protein>
    <submittedName>
        <fullName evidence="6">Glycosyltransferase family 2 protein</fullName>
    </submittedName>
</protein>
<keyword evidence="7" id="KW-1185">Reference proteome</keyword>
<evidence type="ECO:0000313" key="6">
    <source>
        <dbReference type="EMBL" id="RNC97233.1"/>
    </source>
</evidence>
<feature type="transmembrane region" description="Helical" evidence="4">
    <location>
        <begin position="355"/>
        <end position="380"/>
    </location>
</feature>
<proteinExistence type="inferred from homology"/>
<keyword evidence="3 6" id="KW-0808">Transferase</keyword>
<keyword evidence="2" id="KW-0328">Glycosyltransferase</keyword>
<comment type="similarity">
    <text evidence="1">Belongs to the glycosyltransferase 2 family.</text>
</comment>
<feature type="domain" description="Glycosyltransferase 2-like" evidence="5">
    <location>
        <begin position="63"/>
        <end position="264"/>
    </location>
</feature>
<evidence type="ECO:0000313" key="7">
    <source>
        <dbReference type="Proteomes" id="UP000279909"/>
    </source>
</evidence>
<dbReference type="Proteomes" id="UP000279909">
    <property type="component" value="Unassembled WGS sequence"/>
</dbReference>
<reference evidence="6 7" key="1">
    <citation type="journal article" date="2014" name="Int. J. Syst. Evol. Microbiol.">
        <title>Lysinibacillus halotolerans sp. nov., isolated from saline-alkaline soil.</title>
        <authorList>
            <person name="Kong D."/>
            <person name="Wang Y."/>
            <person name="Zhao B."/>
            <person name="Li Y."/>
            <person name="Song J."/>
            <person name="Zhai Y."/>
            <person name="Zhang C."/>
            <person name="Wang H."/>
            <person name="Chen X."/>
            <person name="Zhao B."/>
            <person name="Ruan Z."/>
        </authorList>
    </citation>
    <scope>NUCLEOTIDE SEQUENCE [LARGE SCALE GENOMIC DNA]</scope>
    <source>
        <strain evidence="6 7">MCCC 1A12703</strain>
    </source>
</reference>
<dbReference type="Pfam" id="PF00535">
    <property type="entry name" value="Glycos_transf_2"/>
    <property type="match status" value="1"/>
</dbReference>
<evidence type="ECO:0000259" key="5">
    <source>
        <dbReference type="Pfam" id="PF00535"/>
    </source>
</evidence>
<dbReference type="GO" id="GO:0016757">
    <property type="term" value="F:glycosyltransferase activity"/>
    <property type="evidence" value="ECO:0007669"/>
    <property type="project" value="UniProtKB-KW"/>
</dbReference>
<dbReference type="RefSeq" id="WP_122973415.1">
    <property type="nucleotide sequence ID" value="NZ_RHLQ01000058.1"/>
</dbReference>
<dbReference type="Gene3D" id="3.90.550.10">
    <property type="entry name" value="Spore Coat Polysaccharide Biosynthesis Protein SpsA, Chain A"/>
    <property type="match status" value="1"/>
</dbReference>
<feature type="transmembrane region" description="Helical" evidence="4">
    <location>
        <begin position="243"/>
        <end position="261"/>
    </location>
</feature>
<feature type="transmembrane region" description="Helical" evidence="4">
    <location>
        <begin position="434"/>
        <end position="454"/>
    </location>
</feature>
<dbReference type="AlphaFoldDB" id="A0A3M8H4A3"/>
<evidence type="ECO:0000256" key="2">
    <source>
        <dbReference type="ARBA" id="ARBA00022676"/>
    </source>
</evidence>
<evidence type="ECO:0000256" key="3">
    <source>
        <dbReference type="ARBA" id="ARBA00022679"/>
    </source>
</evidence>
<dbReference type="EMBL" id="RHLQ01000058">
    <property type="protein sequence ID" value="RNC97233.1"/>
    <property type="molecule type" value="Genomic_DNA"/>
</dbReference>
<keyword evidence="4" id="KW-0472">Membrane</keyword>
<dbReference type="PANTHER" id="PTHR43630">
    <property type="entry name" value="POLY-BETA-1,6-N-ACETYL-D-GLUCOSAMINE SYNTHASE"/>
    <property type="match status" value="1"/>
</dbReference>
<accession>A0A3M8H4A3</accession>
<name>A0A3M8H4A3_9BACI</name>
<comment type="caution">
    <text evidence="6">The sequence shown here is derived from an EMBL/GenBank/DDBJ whole genome shotgun (WGS) entry which is preliminary data.</text>
</comment>
<keyword evidence="4" id="KW-1133">Transmembrane helix</keyword>
<dbReference type="OrthoDB" id="9766299at2"/>
<dbReference type="CDD" id="cd06423">
    <property type="entry name" value="CESA_like"/>
    <property type="match status" value="1"/>
</dbReference>
<dbReference type="InterPro" id="IPR001173">
    <property type="entry name" value="Glyco_trans_2-like"/>
</dbReference>
<evidence type="ECO:0000256" key="4">
    <source>
        <dbReference type="SAM" id="Phobius"/>
    </source>
</evidence>
<gene>
    <name evidence="6" type="ORF">EC501_16345</name>
</gene>
<dbReference type="SUPFAM" id="SSF53448">
    <property type="entry name" value="Nucleotide-diphospho-sugar transferases"/>
    <property type="match status" value="1"/>
</dbReference>
<feature type="transmembrane region" description="Helical" evidence="4">
    <location>
        <begin position="387"/>
        <end position="414"/>
    </location>
</feature>
<feature type="transmembrane region" description="Helical" evidence="4">
    <location>
        <begin position="12"/>
        <end position="35"/>
    </location>
</feature>
<organism evidence="6 7">
    <name type="scientific">Lysinibacillus halotolerans</name>
    <dbReference type="NCBI Taxonomy" id="1368476"/>
    <lineage>
        <taxon>Bacteria</taxon>
        <taxon>Bacillati</taxon>
        <taxon>Bacillota</taxon>
        <taxon>Bacilli</taxon>
        <taxon>Bacillales</taxon>
        <taxon>Bacillaceae</taxon>
        <taxon>Lysinibacillus</taxon>
    </lineage>
</organism>
<dbReference type="InterPro" id="IPR029044">
    <property type="entry name" value="Nucleotide-diphossugar_trans"/>
</dbReference>